<evidence type="ECO:0000313" key="2">
    <source>
        <dbReference type="EMBL" id="RVX46294.1"/>
    </source>
</evidence>
<feature type="compositionally biased region" description="Pro residues" evidence="1">
    <location>
        <begin position="118"/>
        <end position="132"/>
    </location>
</feature>
<gene>
    <name evidence="2" type="ORF">EDD27_9169</name>
</gene>
<feature type="compositionally biased region" description="Basic residues" evidence="1">
    <location>
        <begin position="158"/>
        <end position="173"/>
    </location>
</feature>
<sequence length="265" mass="29241">MRSLRRVLNGSRHPRQAWVGLRCPCREATVRLRRVAGGHRQRQMVGVESHRLVQGNGHDGSERYARSPSPRAGSCSRDAVGPARPSRRWSGRLGDGRHPDQPGAPKYGSTARRAGIPGPVPPATVPRAPAPPSAGETPRRRTPRAAVRPALRRAAPGRSRRGRHAGHRCKTPRRTNTPLADRRRAASSDQQVHNALSRHQGRRFHEKTAITNSSAPYPRPRNTRTGFHHKEHPLTAFAQDERARSPVDHLSVAKPCLRRGPQAPG</sequence>
<proteinExistence type="predicted"/>
<evidence type="ECO:0000313" key="3">
    <source>
        <dbReference type="Proteomes" id="UP000284824"/>
    </source>
</evidence>
<accession>A0A438MKR3</accession>
<protein>
    <submittedName>
        <fullName evidence="2">Uncharacterized protein</fullName>
    </submittedName>
</protein>
<keyword evidence="3" id="KW-1185">Reference proteome</keyword>
<comment type="caution">
    <text evidence="2">The sequence shown here is derived from an EMBL/GenBank/DDBJ whole genome shotgun (WGS) entry which is preliminary data.</text>
</comment>
<dbReference type="EMBL" id="SAUN01000001">
    <property type="protein sequence ID" value="RVX46294.1"/>
    <property type="molecule type" value="Genomic_DNA"/>
</dbReference>
<feature type="compositionally biased region" description="Low complexity" evidence="1">
    <location>
        <begin position="144"/>
        <end position="157"/>
    </location>
</feature>
<name>A0A438MKR3_9ACTN</name>
<feature type="region of interest" description="Disordered" evidence="1">
    <location>
        <begin position="36"/>
        <end position="265"/>
    </location>
</feature>
<dbReference type="AlphaFoldDB" id="A0A438MKR3"/>
<evidence type="ECO:0000256" key="1">
    <source>
        <dbReference type="SAM" id="MobiDB-lite"/>
    </source>
</evidence>
<organism evidence="2 3">
    <name type="scientific">Nonomuraea polychroma</name>
    <dbReference type="NCBI Taxonomy" id="46176"/>
    <lineage>
        <taxon>Bacteria</taxon>
        <taxon>Bacillati</taxon>
        <taxon>Actinomycetota</taxon>
        <taxon>Actinomycetes</taxon>
        <taxon>Streptosporangiales</taxon>
        <taxon>Streptosporangiaceae</taxon>
        <taxon>Nonomuraea</taxon>
    </lineage>
</organism>
<reference evidence="2 3" key="1">
    <citation type="submission" date="2019-01" db="EMBL/GenBank/DDBJ databases">
        <title>Sequencing the genomes of 1000 actinobacteria strains.</title>
        <authorList>
            <person name="Klenk H.-P."/>
        </authorList>
    </citation>
    <scope>NUCLEOTIDE SEQUENCE [LARGE SCALE GENOMIC DNA]</scope>
    <source>
        <strain evidence="2 3">DSM 43925</strain>
    </source>
</reference>
<dbReference type="Proteomes" id="UP000284824">
    <property type="component" value="Unassembled WGS sequence"/>
</dbReference>